<feature type="transmembrane region" description="Helical" evidence="1">
    <location>
        <begin position="37"/>
        <end position="56"/>
    </location>
</feature>
<reference evidence="2" key="1">
    <citation type="journal article" date="2014" name="Front. Microbiol.">
        <title>High frequency of phylogenetically diverse reductive dehalogenase-homologous genes in deep subseafloor sedimentary metagenomes.</title>
        <authorList>
            <person name="Kawai M."/>
            <person name="Futagami T."/>
            <person name="Toyoda A."/>
            <person name="Takaki Y."/>
            <person name="Nishi S."/>
            <person name="Hori S."/>
            <person name="Arai W."/>
            <person name="Tsubouchi T."/>
            <person name="Morono Y."/>
            <person name="Uchiyama I."/>
            <person name="Ito T."/>
            <person name="Fujiyama A."/>
            <person name="Inagaki F."/>
            <person name="Takami H."/>
        </authorList>
    </citation>
    <scope>NUCLEOTIDE SEQUENCE</scope>
    <source>
        <strain evidence="2">Expedition CK06-06</strain>
    </source>
</reference>
<comment type="caution">
    <text evidence="2">The sequence shown here is derived from an EMBL/GenBank/DDBJ whole genome shotgun (WGS) entry which is preliminary data.</text>
</comment>
<keyword evidence="1" id="KW-0812">Transmembrane</keyword>
<sequence length="62" mass="6789">QILAATAFVGLLAALSFSAYANEMLGIADKMLKDKAVVKKAWLAVLVWIILILWALKELFIA</sequence>
<accession>X0WB08</accession>
<evidence type="ECO:0000313" key="2">
    <source>
        <dbReference type="EMBL" id="GAG09846.1"/>
    </source>
</evidence>
<keyword evidence="1" id="KW-0472">Membrane</keyword>
<protein>
    <submittedName>
        <fullName evidence="2">Uncharacterized protein</fullName>
    </submittedName>
</protein>
<gene>
    <name evidence="2" type="ORF">S01H1_35201</name>
</gene>
<organism evidence="2">
    <name type="scientific">marine sediment metagenome</name>
    <dbReference type="NCBI Taxonomy" id="412755"/>
    <lineage>
        <taxon>unclassified sequences</taxon>
        <taxon>metagenomes</taxon>
        <taxon>ecological metagenomes</taxon>
    </lineage>
</organism>
<name>X0WB08_9ZZZZ</name>
<proteinExistence type="predicted"/>
<evidence type="ECO:0000256" key="1">
    <source>
        <dbReference type="SAM" id="Phobius"/>
    </source>
</evidence>
<dbReference type="EMBL" id="BARS01021982">
    <property type="protein sequence ID" value="GAG09846.1"/>
    <property type="molecule type" value="Genomic_DNA"/>
</dbReference>
<keyword evidence="1" id="KW-1133">Transmembrane helix</keyword>
<dbReference type="AlphaFoldDB" id="X0WB08"/>
<feature type="non-terminal residue" evidence="2">
    <location>
        <position position="1"/>
    </location>
</feature>